<dbReference type="Pfam" id="PF03894">
    <property type="entry name" value="XFP"/>
    <property type="match status" value="1"/>
</dbReference>
<dbReference type="InterPro" id="IPR029061">
    <property type="entry name" value="THDP-binding"/>
</dbReference>
<dbReference type="Proteomes" id="UP000324252">
    <property type="component" value="Unassembled WGS sequence"/>
</dbReference>
<accession>A0A1H0MJS8</accession>
<reference evidence="2 3" key="1">
    <citation type="submission" date="2016-11" db="EMBL/GenBank/DDBJ databases">
        <authorList>
            <person name="Varghese N."/>
            <person name="Submissions S."/>
        </authorList>
    </citation>
    <scope>NUCLEOTIDE SEQUENCE [LARGE SCALE GENOMIC DNA]</scope>
    <source>
        <strain evidence="2 3">DSM 29620</strain>
    </source>
</reference>
<dbReference type="PANTHER" id="PTHR31273:SF0">
    <property type="entry name" value="PHOSPHOKETOLASE-RELATED"/>
    <property type="match status" value="1"/>
</dbReference>
<dbReference type="AlphaFoldDB" id="A0A1H0MJS8"/>
<dbReference type="EMBL" id="FQZZ01000013">
    <property type="protein sequence ID" value="SHK92357.1"/>
    <property type="molecule type" value="Genomic_DNA"/>
</dbReference>
<dbReference type="InterPro" id="IPR005593">
    <property type="entry name" value="Xul5P/Fru6P_PKetolase"/>
</dbReference>
<keyword evidence="3" id="KW-1185">Reference proteome</keyword>
<dbReference type="GO" id="GO:0005975">
    <property type="term" value="P:carbohydrate metabolic process"/>
    <property type="evidence" value="ECO:0007669"/>
    <property type="project" value="InterPro"/>
</dbReference>
<dbReference type="OrthoDB" id="9768449at2"/>
<proteinExistence type="predicted"/>
<dbReference type="SUPFAM" id="SSF52518">
    <property type="entry name" value="Thiamin diphosphate-binding fold (THDP-binding)"/>
    <property type="match status" value="1"/>
</dbReference>
<evidence type="ECO:0000313" key="2">
    <source>
        <dbReference type="EMBL" id="SHK92357.1"/>
    </source>
</evidence>
<name>A0A1H0MJS8_9RHOB</name>
<dbReference type="InterPro" id="IPR009014">
    <property type="entry name" value="Transketo_C/PFOR_II"/>
</dbReference>
<dbReference type="InterPro" id="IPR018970">
    <property type="entry name" value="Xul5P/Fru6P_PKetolase_N"/>
</dbReference>
<evidence type="ECO:0000313" key="3">
    <source>
        <dbReference type="Proteomes" id="UP000324252"/>
    </source>
</evidence>
<dbReference type="Pfam" id="PF09364">
    <property type="entry name" value="XFP_N"/>
    <property type="match status" value="1"/>
</dbReference>
<gene>
    <name evidence="2" type="ORF">SAMN05444142_11335</name>
</gene>
<dbReference type="GO" id="GO:0016832">
    <property type="term" value="F:aldehyde-lyase activity"/>
    <property type="evidence" value="ECO:0007669"/>
    <property type="project" value="InterPro"/>
</dbReference>
<organism evidence="2 3">
    <name type="scientific">Lutimaribacter pacificus</name>
    <dbReference type="NCBI Taxonomy" id="391948"/>
    <lineage>
        <taxon>Bacteria</taxon>
        <taxon>Pseudomonadati</taxon>
        <taxon>Pseudomonadota</taxon>
        <taxon>Alphaproteobacteria</taxon>
        <taxon>Rhodobacterales</taxon>
        <taxon>Roseobacteraceae</taxon>
        <taxon>Lutimaribacter</taxon>
    </lineage>
</organism>
<feature type="domain" description="Xylulose 5-phosphate/Fructose 6-phosphate phosphoketolase N-terminal" evidence="1">
    <location>
        <begin position="76"/>
        <end position="374"/>
    </location>
</feature>
<dbReference type="PANTHER" id="PTHR31273">
    <property type="entry name" value="PHOSPHOKETOLASE-RELATED"/>
    <property type="match status" value="1"/>
</dbReference>
<dbReference type="Gene3D" id="3.40.50.970">
    <property type="match status" value="2"/>
</dbReference>
<protein>
    <submittedName>
        <fullName evidence="2">Phosphoketolase</fullName>
    </submittedName>
</protein>
<evidence type="ECO:0000259" key="1">
    <source>
        <dbReference type="Pfam" id="PF09364"/>
    </source>
</evidence>
<dbReference type="RefSeq" id="WP_149789466.1">
    <property type="nucleotide sequence ID" value="NZ_FNIO01000010.1"/>
</dbReference>
<sequence>MSENHNRHLETPAAGQVRTRDRAALYRGNEPAFADWVLGAGLAAHDDLTQVRVHDMVDILERRGRVRDRAEAWRILAAADRITKAAMWLVVHMTYARNVRTDGTPLDAEDFKAGPDGHTGGSLNMVPAYVGYLAANALGGMTRSWLMGQGHCVAAIDAVNLIVNNMSSEQENRYSFSDPGLTRFVRDFYSYEITAEGRPASALGSHVNAHTAGGLIEGGYLGFAGLLYGHMPQPGEHLVAFMSDGAFEEQRGSDWAPRWWRSKDTGPVAPIMIANGRRIDQRTTMAQSGGVDWFRRHLRLNGFDPIDLDGRDPAAFAWAIFEIEERLAAEALAVREKDEAPAIRLHYGIAETVKGFGFPGAGTNRAHNLPLEGNPRTDAAARRDFNEGAANLWVPPKDLSDAVLALNNHDASGRPKERAHPLISRPAVTPSLPEPPWHASEGRRNVSPMEGLDQYFEALVLANPGLRARVGNPDEMRSNRMNATLDLLKHRVTAPEPGMPESETGGVITALNEEAVICAVLGNKSGLNLAVSYEAFATKMLGALRQDLIFTRQLIAAGRQPYWLGLPVVLTSHTWENGKNELSHQDTTAAETMWAEMSDLSRVVFPVDWNSAVACLRDVFRSHGAIWTMVVPKREVPDVLSPELAQRALADGAVCLRDVGGDDPELILVAIGAYQLAETLTASDRLKEKSVRHRVIVMVEPGRFRSTRDDHEAKMTASDATLEIFFPETAGARVFVAHTRPEPLCGLLRRLDTGLRKSKFLGFCGRGGTLDTNGMLFANRSSWAHVLAAAADVTGRRALDFLTEAEFDAVQGRRAPAGVLFKGHDV</sequence>
<dbReference type="Gene3D" id="3.40.50.920">
    <property type="match status" value="1"/>
</dbReference>